<organism evidence="3 4">
    <name type="scientific">Desulfurispirillum indicum (strain ATCC BAA-1389 / DSM 22839 / S5)</name>
    <dbReference type="NCBI Taxonomy" id="653733"/>
    <lineage>
        <taxon>Bacteria</taxon>
        <taxon>Pseudomonadati</taxon>
        <taxon>Chrysiogenota</taxon>
        <taxon>Chrysiogenia</taxon>
        <taxon>Chrysiogenales</taxon>
        <taxon>Chrysiogenaceae</taxon>
        <taxon>Desulfurispirillum</taxon>
    </lineage>
</organism>
<dbReference type="InterPro" id="IPR051199">
    <property type="entry name" value="LPS_LOS_Heptosyltrfase"/>
</dbReference>
<dbReference type="GO" id="GO:0005829">
    <property type="term" value="C:cytosol"/>
    <property type="evidence" value="ECO:0007669"/>
    <property type="project" value="TreeGrafter"/>
</dbReference>
<evidence type="ECO:0000313" key="3">
    <source>
        <dbReference type="EMBL" id="ADU65842.1"/>
    </source>
</evidence>
<name>E6W3X4_DESIS</name>
<evidence type="ECO:0000256" key="2">
    <source>
        <dbReference type="ARBA" id="ARBA00022679"/>
    </source>
</evidence>
<accession>E6W3X4</accession>
<dbReference type="CDD" id="cd03789">
    <property type="entry name" value="GT9_LPS_heptosyltransferase"/>
    <property type="match status" value="1"/>
</dbReference>
<keyword evidence="1" id="KW-0328">Glycosyltransferase</keyword>
<dbReference type="GO" id="GO:0008713">
    <property type="term" value="F:ADP-heptose-lipopolysaccharide heptosyltransferase activity"/>
    <property type="evidence" value="ECO:0007669"/>
    <property type="project" value="TreeGrafter"/>
</dbReference>
<dbReference type="Proteomes" id="UP000002572">
    <property type="component" value="Chromosome"/>
</dbReference>
<dbReference type="EMBL" id="CP002432">
    <property type="protein sequence ID" value="ADU65842.1"/>
    <property type="molecule type" value="Genomic_DNA"/>
</dbReference>
<dbReference type="InParanoid" id="E6W3X4"/>
<dbReference type="eggNOG" id="COG0859">
    <property type="taxonomic scope" value="Bacteria"/>
</dbReference>
<sequence length="355" mass="39532">MPLPESPRTICILRLSALGDVCNLVPAVRAIQRRHPQASITWVIGKAEYLLLQGLEGVEFIVYDKASGVKGLLELRRSLNERCFDVLLLMQVALRASALSLAIRARTRLGFDRKRAKDFQWLVTNHHIPESANGHVLDGFLDFARMLGARDLSLRWNIPIPPEEREKAQLLVPENTPYIVLSPCSTQRTRNFRNWSAQGYAEVIRHIAQQYGIATILTGGRTSTELQYGEQISLLTPDTTVNAIGGTSLKTLLALIGGAVAVIAPDSGPMHMATAMGTPAIGLYAGSNPLRTGPYLSQQWVVNRYPHAVRTYMGTSEDKLRWGQRVRHPHVMDIIKPIDVIEKFDTLMLTVKQNQ</sequence>
<evidence type="ECO:0000313" key="4">
    <source>
        <dbReference type="Proteomes" id="UP000002572"/>
    </source>
</evidence>
<dbReference type="KEGG" id="din:Selin_1107"/>
<proteinExistence type="predicted"/>
<protein>
    <submittedName>
        <fullName evidence="3">Glycosyl transferase family 9</fullName>
    </submittedName>
</protein>
<dbReference type="GO" id="GO:0009244">
    <property type="term" value="P:lipopolysaccharide core region biosynthetic process"/>
    <property type="evidence" value="ECO:0007669"/>
    <property type="project" value="TreeGrafter"/>
</dbReference>
<dbReference type="HOGENOM" id="CLU_038371_2_0_0"/>
<dbReference type="Pfam" id="PF01075">
    <property type="entry name" value="Glyco_transf_9"/>
    <property type="match status" value="1"/>
</dbReference>
<dbReference type="STRING" id="653733.Selin_1107"/>
<evidence type="ECO:0000256" key="1">
    <source>
        <dbReference type="ARBA" id="ARBA00022676"/>
    </source>
</evidence>
<keyword evidence="2 3" id="KW-0808">Transferase</keyword>
<dbReference type="OrthoDB" id="9781892at2"/>
<dbReference type="InterPro" id="IPR002201">
    <property type="entry name" value="Glyco_trans_9"/>
</dbReference>
<keyword evidence="4" id="KW-1185">Reference proteome</keyword>
<dbReference type="PANTHER" id="PTHR30160:SF21">
    <property type="entry name" value="LIPOPOLYSACCHARIDE CORE HEPTOSYLTRANSFERASE OPSX"/>
    <property type="match status" value="1"/>
</dbReference>
<gene>
    <name evidence="3" type="ordered locus">Selin_1107</name>
</gene>
<dbReference type="PANTHER" id="PTHR30160">
    <property type="entry name" value="TETRAACYLDISACCHARIDE 4'-KINASE-RELATED"/>
    <property type="match status" value="1"/>
</dbReference>
<dbReference type="RefSeq" id="WP_013505723.1">
    <property type="nucleotide sequence ID" value="NC_014836.1"/>
</dbReference>
<reference evidence="3 4" key="1">
    <citation type="submission" date="2010-12" db="EMBL/GenBank/DDBJ databases">
        <title>Complete sequence of Desulfurispirillum indicum S5.</title>
        <authorList>
            <consortium name="US DOE Joint Genome Institute"/>
            <person name="Lucas S."/>
            <person name="Copeland A."/>
            <person name="Lapidus A."/>
            <person name="Cheng J.-F."/>
            <person name="Goodwin L."/>
            <person name="Pitluck S."/>
            <person name="Chertkov O."/>
            <person name="Held B."/>
            <person name="Detter J.C."/>
            <person name="Han C."/>
            <person name="Tapia R."/>
            <person name="Land M."/>
            <person name="Hauser L."/>
            <person name="Kyrpides N."/>
            <person name="Ivanova N."/>
            <person name="Mikhailova N."/>
            <person name="Haggblom M."/>
            <person name="Rauschenbach I."/>
            <person name="Bini E."/>
            <person name="Woyke T."/>
        </authorList>
    </citation>
    <scope>NUCLEOTIDE SEQUENCE [LARGE SCALE GENOMIC DNA]</scope>
    <source>
        <strain evidence="4">ATCC BAA-1389 / DSM 22839 / S5</strain>
    </source>
</reference>
<dbReference type="AlphaFoldDB" id="E6W3X4"/>
<dbReference type="SUPFAM" id="SSF53756">
    <property type="entry name" value="UDP-Glycosyltransferase/glycogen phosphorylase"/>
    <property type="match status" value="1"/>
</dbReference>
<dbReference type="Gene3D" id="3.40.50.2000">
    <property type="entry name" value="Glycogen Phosphorylase B"/>
    <property type="match status" value="2"/>
</dbReference>